<dbReference type="RefSeq" id="WP_378113177.1">
    <property type="nucleotide sequence ID" value="NZ_JBHSNC010000052.1"/>
</dbReference>
<gene>
    <name evidence="6" type="ORF">ACFPQ4_17530</name>
</gene>
<dbReference type="Proteomes" id="UP001596108">
    <property type="component" value="Unassembled WGS sequence"/>
</dbReference>
<dbReference type="CDD" id="cd01129">
    <property type="entry name" value="PulE-GspE-like"/>
    <property type="match status" value="1"/>
</dbReference>
<evidence type="ECO:0000259" key="4">
    <source>
        <dbReference type="Pfam" id="PF00437"/>
    </source>
</evidence>
<proteinExistence type="inferred from homology"/>
<name>A0ABW0R1V2_9BACL</name>
<organism evidence="6 7">
    <name type="scientific">Cohnella yongneupensis</name>
    <dbReference type="NCBI Taxonomy" id="425006"/>
    <lineage>
        <taxon>Bacteria</taxon>
        <taxon>Bacillati</taxon>
        <taxon>Bacillota</taxon>
        <taxon>Bacilli</taxon>
        <taxon>Bacillales</taxon>
        <taxon>Paenibacillaceae</taxon>
        <taxon>Cohnella</taxon>
    </lineage>
</organism>
<dbReference type="Gene3D" id="3.30.450.90">
    <property type="match status" value="1"/>
</dbReference>
<dbReference type="SUPFAM" id="SSF160246">
    <property type="entry name" value="EspE N-terminal domain-like"/>
    <property type="match status" value="1"/>
</dbReference>
<sequence length="555" mass="61590">MKIGEMLVKSGQVSPHQVEEAMRNQKTTKKRLGELLVDMGAVSERQLVDTLAVQLGLPAVKLYEVPIDRSVLLSISEAIARKHCLVPIQRVNGKIRVAMADPLNYEALEEVRMLTGSMIQPVIAGRTEIENTIRKMYRLEDTMNEILGEIDLVTAVSPEEEPDEQSAPVVRLVHQIIQSAVMQQASDIHIDPQEKQVVVRFRIDGVLHIEKVLPKAMQSVLTARLKIMSKINIAERRLPQDGRIHLQVERKVIDIRVSTLPTVYGESVVLRILDQSAGIKKIIDLELSEMNERQFRRMIRKPNGLILISGPTGSGKTSTLYSALGELNIPDVKIVTVEDPVEYNLEGVSQVHVNAQIGLTFSKGLRSILRQDPNIVMVGEVRDVETAEIVVRASLTGHLVLSTIHTNNALSAVHRMSDMGIDRYLIAPSLACVMAQRLVRKVCPVCSQKVPAREDEYRLFELSGLTQGDNDNLKLTKGKGCGACNQSGYSGRLAIHEVLVVDEALRRMIIQNQPVEAMERHLKEGGFQTILADGLTKARQGLTTVEEVLKAVSDE</sequence>
<dbReference type="InterPro" id="IPR037257">
    <property type="entry name" value="T2SS_E_N_sf"/>
</dbReference>
<evidence type="ECO:0000313" key="7">
    <source>
        <dbReference type="Proteomes" id="UP001596108"/>
    </source>
</evidence>
<dbReference type="InterPro" id="IPR007831">
    <property type="entry name" value="T2SS_GspE_N"/>
</dbReference>
<dbReference type="InterPro" id="IPR001482">
    <property type="entry name" value="T2SS/T4SS_dom"/>
</dbReference>
<keyword evidence="7" id="KW-1185">Reference proteome</keyword>
<dbReference type="InterPro" id="IPR027417">
    <property type="entry name" value="P-loop_NTPase"/>
</dbReference>
<evidence type="ECO:0000313" key="6">
    <source>
        <dbReference type="EMBL" id="MFC5531223.1"/>
    </source>
</evidence>
<dbReference type="SUPFAM" id="SSF52540">
    <property type="entry name" value="P-loop containing nucleoside triphosphate hydrolases"/>
    <property type="match status" value="1"/>
</dbReference>
<dbReference type="PANTHER" id="PTHR30258">
    <property type="entry name" value="TYPE II SECRETION SYSTEM PROTEIN GSPE-RELATED"/>
    <property type="match status" value="1"/>
</dbReference>
<comment type="caution">
    <text evidence="6">The sequence shown here is derived from an EMBL/GenBank/DDBJ whole genome shotgun (WGS) entry which is preliminary data.</text>
</comment>
<dbReference type="PANTHER" id="PTHR30258:SF3">
    <property type="entry name" value="SLL1921 PROTEIN"/>
    <property type="match status" value="1"/>
</dbReference>
<comment type="similarity">
    <text evidence="1">Belongs to the GSP E family.</text>
</comment>
<evidence type="ECO:0000256" key="2">
    <source>
        <dbReference type="ARBA" id="ARBA00022741"/>
    </source>
</evidence>
<dbReference type="Gene3D" id="3.40.50.300">
    <property type="entry name" value="P-loop containing nucleotide triphosphate hydrolases"/>
    <property type="match status" value="1"/>
</dbReference>
<evidence type="ECO:0000259" key="5">
    <source>
        <dbReference type="Pfam" id="PF05157"/>
    </source>
</evidence>
<keyword evidence="3" id="KW-0067">ATP-binding</keyword>
<dbReference type="EMBL" id="JBHSNC010000052">
    <property type="protein sequence ID" value="MFC5531223.1"/>
    <property type="molecule type" value="Genomic_DNA"/>
</dbReference>
<reference evidence="7" key="1">
    <citation type="journal article" date="2019" name="Int. J. Syst. Evol. Microbiol.">
        <title>The Global Catalogue of Microorganisms (GCM) 10K type strain sequencing project: providing services to taxonomists for standard genome sequencing and annotation.</title>
        <authorList>
            <consortium name="The Broad Institute Genomics Platform"/>
            <consortium name="The Broad Institute Genome Sequencing Center for Infectious Disease"/>
            <person name="Wu L."/>
            <person name="Ma J."/>
        </authorList>
    </citation>
    <scope>NUCLEOTIDE SEQUENCE [LARGE SCALE GENOMIC DNA]</scope>
    <source>
        <strain evidence="7">CGMCC 1.18578</strain>
    </source>
</reference>
<protein>
    <submittedName>
        <fullName evidence="6">GspE/PulE family protein</fullName>
    </submittedName>
</protein>
<feature type="domain" description="Type II secretion system protein GspE N-terminal" evidence="5">
    <location>
        <begin position="55"/>
        <end position="141"/>
    </location>
</feature>
<evidence type="ECO:0000256" key="1">
    <source>
        <dbReference type="ARBA" id="ARBA00006611"/>
    </source>
</evidence>
<dbReference type="Gene3D" id="1.10.40.70">
    <property type="match status" value="1"/>
</dbReference>
<dbReference type="Pfam" id="PF05157">
    <property type="entry name" value="MshEN"/>
    <property type="match status" value="1"/>
</dbReference>
<dbReference type="Pfam" id="PF00437">
    <property type="entry name" value="T2SSE"/>
    <property type="match status" value="1"/>
</dbReference>
<evidence type="ECO:0000256" key="3">
    <source>
        <dbReference type="ARBA" id="ARBA00022840"/>
    </source>
</evidence>
<accession>A0ABW0R1V2</accession>
<dbReference type="Gene3D" id="3.30.300.160">
    <property type="entry name" value="Type II secretion system, protein E, N-terminal domain"/>
    <property type="match status" value="1"/>
</dbReference>
<keyword evidence="2" id="KW-0547">Nucleotide-binding</keyword>
<feature type="domain" description="Bacterial type II secretion system protein E" evidence="4">
    <location>
        <begin position="164"/>
        <end position="549"/>
    </location>
</feature>